<reference evidence="2" key="1">
    <citation type="submission" date="2018-02" db="EMBL/GenBank/DDBJ databases">
        <authorList>
            <person name="Hausmann B."/>
        </authorList>
    </citation>
    <scope>NUCLEOTIDE SEQUENCE [LARGE SCALE GENOMIC DNA]</scope>
    <source>
        <strain evidence="2">Peat soil MAG SbA5</strain>
    </source>
</reference>
<evidence type="ECO:0000313" key="2">
    <source>
        <dbReference type="Proteomes" id="UP000239735"/>
    </source>
</evidence>
<name>A0A2N9LQD0_9BACT</name>
<proteinExistence type="predicted"/>
<gene>
    <name evidence="1" type="ORF">SBA5_50029</name>
</gene>
<organism evidence="1 2">
    <name type="scientific">Candidatus Sulfuritelmatomonas gaucii</name>
    <dbReference type="NCBI Taxonomy" id="2043161"/>
    <lineage>
        <taxon>Bacteria</taxon>
        <taxon>Pseudomonadati</taxon>
        <taxon>Acidobacteriota</taxon>
        <taxon>Terriglobia</taxon>
        <taxon>Terriglobales</taxon>
        <taxon>Acidobacteriaceae</taxon>
        <taxon>Candidatus Sulfuritelmatomonas</taxon>
    </lineage>
</organism>
<sequence>MPAHNAIPATFPWQVRYRLKLRLQRLVVQQVRETVKPRLEGIGERCERGYLPLNGPCEALTTPLKAFRAANSR</sequence>
<accession>A0A2N9LQD0</accession>
<protein>
    <submittedName>
        <fullName evidence="1">Uncharacterized protein</fullName>
    </submittedName>
</protein>
<dbReference type="Proteomes" id="UP000239735">
    <property type="component" value="Unassembled WGS sequence"/>
</dbReference>
<dbReference type="EMBL" id="OKRB01000108">
    <property type="protein sequence ID" value="SPE25440.1"/>
    <property type="molecule type" value="Genomic_DNA"/>
</dbReference>
<dbReference type="AlphaFoldDB" id="A0A2N9LQD0"/>
<evidence type="ECO:0000313" key="1">
    <source>
        <dbReference type="EMBL" id="SPE25440.1"/>
    </source>
</evidence>